<comment type="caution">
    <text evidence="9">The sequence shown here is derived from an EMBL/GenBank/DDBJ whole genome shotgun (WGS) entry which is preliminary data.</text>
</comment>
<dbReference type="GO" id="GO:0000139">
    <property type="term" value="C:Golgi membrane"/>
    <property type="evidence" value="ECO:0007669"/>
    <property type="project" value="UniProtKB-SubCell"/>
</dbReference>
<feature type="region of interest" description="Disordered" evidence="8">
    <location>
        <begin position="725"/>
        <end position="746"/>
    </location>
</feature>
<feature type="compositionally biased region" description="Polar residues" evidence="8">
    <location>
        <begin position="538"/>
        <end position="547"/>
    </location>
</feature>
<feature type="region of interest" description="Disordered" evidence="8">
    <location>
        <begin position="492"/>
        <end position="562"/>
    </location>
</feature>
<feature type="compositionally biased region" description="Low complexity" evidence="8">
    <location>
        <begin position="26"/>
        <end position="38"/>
    </location>
</feature>
<protein>
    <recommendedName>
        <fullName evidence="3">Conserved oligomeric Golgi complex subunit 1</fullName>
    </recommendedName>
</protein>
<dbReference type="PANTHER" id="PTHR31658">
    <property type="entry name" value="CONSERVED OLIGOMERIC GOLGI COMPLEX SUBUNIT 1"/>
    <property type="match status" value="1"/>
</dbReference>
<evidence type="ECO:0000313" key="9">
    <source>
        <dbReference type="EMBL" id="ODO04509.1"/>
    </source>
</evidence>
<organism evidence="9 10">
    <name type="scientific">Cryptococcus amylolentus CBS 6273</name>
    <dbReference type="NCBI Taxonomy" id="1296118"/>
    <lineage>
        <taxon>Eukaryota</taxon>
        <taxon>Fungi</taxon>
        <taxon>Dikarya</taxon>
        <taxon>Basidiomycota</taxon>
        <taxon>Agaricomycotina</taxon>
        <taxon>Tremellomycetes</taxon>
        <taxon>Tremellales</taxon>
        <taxon>Cryptococcaceae</taxon>
        <taxon>Cryptococcus</taxon>
    </lineage>
</organism>
<dbReference type="AlphaFoldDB" id="A0A1E3JUJ2"/>
<evidence type="ECO:0000256" key="2">
    <source>
        <dbReference type="ARBA" id="ARBA00006653"/>
    </source>
</evidence>
<feature type="region of interest" description="Disordered" evidence="8">
    <location>
        <begin position="223"/>
        <end position="247"/>
    </location>
</feature>
<dbReference type="EMBL" id="MEKH01000008">
    <property type="protein sequence ID" value="ODO04509.1"/>
    <property type="molecule type" value="Genomic_DNA"/>
</dbReference>
<dbReference type="Proteomes" id="UP000095149">
    <property type="component" value="Unassembled WGS sequence"/>
</dbReference>
<dbReference type="OrthoDB" id="46189at2759"/>
<keyword evidence="6" id="KW-0333">Golgi apparatus</keyword>
<feature type="compositionally biased region" description="Low complexity" evidence="8">
    <location>
        <begin position="399"/>
        <end position="416"/>
    </location>
</feature>
<dbReference type="Pfam" id="PF08700">
    <property type="entry name" value="VPS51_Exo84_N"/>
    <property type="match status" value="1"/>
</dbReference>
<feature type="region of interest" description="Disordered" evidence="8">
    <location>
        <begin position="398"/>
        <end position="439"/>
    </location>
</feature>
<evidence type="ECO:0000256" key="5">
    <source>
        <dbReference type="ARBA" id="ARBA00022927"/>
    </source>
</evidence>
<keyword evidence="5" id="KW-0653">Protein transport</keyword>
<feature type="compositionally biased region" description="Polar residues" evidence="8">
    <location>
        <begin position="104"/>
        <end position="113"/>
    </location>
</feature>
<name>A0A1E3JUJ2_9TREE</name>
<dbReference type="GO" id="GO:0006891">
    <property type="term" value="P:intra-Golgi vesicle-mediated transport"/>
    <property type="evidence" value="ECO:0007669"/>
    <property type="project" value="InterPro"/>
</dbReference>
<sequence length="1152" mass="121720">MPPRQHPAYHAAPSYPTTSPHEHTHTPSSSHRSTPVSPAASRHSRHPSQSSSFSQRRGKGSTWGKGDVPPVPALPDYARRYSEKSAWSLPPVPGAAAYSPLVGGTSTADTLRGSTPYRRRRRQNKDPLATPGTPGTPGSGGGADGEDWAEVEPDEVFRRLPVGEVKRIEAKMRSEALGKQSELRSMVGTRYRDLLTSASQITTLRSSSLRLSDNLKKVVSGCTDPTGLGDGAHRDGTDDDAASNTSEGEEVVHMLPAAAHMKLLLDAPEALYALLGSKNFLQASFLWLISRSTKESLSSLPPAQSAPYLHLFGKQWELLAPLRGAIAQRAGESLKNWQADGESSNSSSSSSLSEKEQEKEVAECLLGLVLVEGLGVGDALASFLNQRAKAVKEILNHPSSSFSSSSKRQSLSPQTSRRSRARTNSLLSQNPTNPTRERESIAKTLVSAVKCLLQTAQTARAVFGPRASGSGVKEGKESLFEEMIRLVQKGESSAGGVGVGSSPLKGVQTQAPASGHASKHQRRTSRLLSISLPLPVPQASSSTTTGKDAQAHPSRPPISAPQTLLPLPSSQILLRHLPNPITSFTPFITPGPPVDTEAVVQAWERGLVGVFRQEVGEGWLGGLKSVRDVWFVREKVLDVLRSFSPGSTVCGEFEKTLESGWTSRVESVWDENLASLVTSIHSTVLSGATEYNASDSDSGAGGDKDPQGWLLQEFELPFDNLPTSSSLLSLSSPPSASGPSGPNTTTTAYKTFLTSLRARAQLRTPLLDTVLSKIEALAKAMREDLLVDLPPALRESYGRKVGGVWGDVVGALERVLEQVGAGAAEGGGVIEGEGEGEGEGGGKGEGKAGKELFVGRVALYLSEKSVFLQDLAGETVLDREKVQKSLLNIHARSTQPWQKARLTHALSLLGPLFSPLRTDIEITAFWPTSPSPSASHAHALPASPSQPIIQALSALAKATTQLGIPSDVMERVGVVRGLLEEFIEGVVGLPGWGERLALLSSGSGSGPGSGGGAWEEQAIVDIAFLLFLTPSNPLTHPVIQRLLLTLPPASRAALSESLQGINLQTLRQSQLLLHPLTLHLSPASVGVPNGPESVAKAGGGGGGGYRPDKNAFLLRFGAPVTTSGTGAGGSEFRSPVPVGKIGKRMGLLSLAV</sequence>
<evidence type="ECO:0000256" key="4">
    <source>
        <dbReference type="ARBA" id="ARBA00022448"/>
    </source>
</evidence>
<evidence type="ECO:0000256" key="6">
    <source>
        <dbReference type="ARBA" id="ARBA00023034"/>
    </source>
</evidence>
<proteinExistence type="inferred from homology"/>
<keyword evidence="4" id="KW-0813">Transport</keyword>
<comment type="similarity">
    <text evidence="2">Belongs to the COG1 family.</text>
</comment>
<dbReference type="GO" id="GO:0015031">
    <property type="term" value="P:protein transport"/>
    <property type="evidence" value="ECO:0007669"/>
    <property type="project" value="UniProtKB-KW"/>
</dbReference>
<keyword evidence="7" id="KW-0472">Membrane</keyword>
<reference evidence="9 10" key="1">
    <citation type="submission" date="2016-06" db="EMBL/GenBank/DDBJ databases">
        <title>Evolution of pathogenesis and genome organization in the Tremellales.</title>
        <authorList>
            <person name="Cuomo C."/>
            <person name="Litvintseva A."/>
            <person name="Heitman J."/>
            <person name="Chen Y."/>
            <person name="Sun S."/>
            <person name="Springer D."/>
            <person name="Dromer F."/>
            <person name="Young S."/>
            <person name="Zeng Q."/>
            <person name="Chapman S."/>
            <person name="Gujja S."/>
            <person name="Saif S."/>
            <person name="Birren B."/>
        </authorList>
    </citation>
    <scope>NUCLEOTIDE SEQUENCE [LARGE SCALE GENOMIC DNA]</scope>
    <source>
        <strain evidence="9 10">CBS 6273</strain>
    </source>
</reference>
<comment type="subcellular location">
    <subcellularLocation>
        <location evidence="1">Golgi apparatus membrane</location>
        <topology evidence="1">Peripheral membrane protein</topology>
    </subcellularLocation>
</comment>
<evidence type="ECO:0000256" key="1">
    <source>
        <dbReference type="ARBA" id="ARBA00004395"/>
    </source>
</evidence>
<dbReference type="InterPro" id="IPR033370">
    <property type="entry name" value="COG1"/>
</dbReference>
<evidence type="ECO:0000256" key="7">
    <source>
        <dbReference type="ARBA" id="ARBA00023136"/>
    </source>
</evidence>
<feature type="compositionally biased region" description="Polar residues" evidence="8">
    <location>
        <begin position="422"/>
        <end position="434"/>
    </location>
</feature>
<feature type="region of interest" description="Disordered" evidence="8">
    <location>
        <begin position="826"/>
        <end position="846"/>
    </location>
</feature>
<evidence type="ECO:0000313" key="10">
    <source>
        <dbReference type="Proteomes" id="UP000095149"/>
    </source>
</evidence>
<dbReference type="PANTHER" id="PTHR31658:SF0">
    <property type="entry name" value="CONSERVED OLIGOMERIC GOLGI COMPLEX SUBUNIT 1"/>
    <property type="match status" value="1"/>
</dbReference>
<evidence type="ECO:0000256" key="3">
    <source>
        <dbReference type="ARBA" id="ARBA00020978"/>
    </source>
</evidence>
<feature type="region of interest" description="Disordered" evidence="8">
    <location>
        <begin position="1"/>
        <end position="152"/>
    </location>
</feature>
<evidence type="ECO:0000256" key="8">
    <source>
        <dbReference type="SAM" id="MobiDB-lite"/>
    </source>
</evidence>
<accession>A0A1E3JUJ2</accession>
<dbReference type="GO" id="GO:0017119">
    <property type="term" value="C:Golgi transport complex"/>
    <property type="evidence" value="ECO:0007669"/>
    <property type="project" value="InterPro"/>
</dbReference>
<gene>
    <name evidence="9" type="ORF">I350_05113</name>
</gene>